<evidence type="ECO:0000256" key="1">
    <source>
        <dbReference type="SAM" id="Phobius"/>
    </source>
</evidence>
<keyword evidence="2" id="KW-0830">Ubiquinone</keyword>
<dbReference type="RefSeq" id="XP_040680088.1">
    <property type="nucleotide sequence ID" value="XM_040821519.1"/>
</dbReference>
<feature type="transmembrane region" description="Helical" evidence="1">
    <location>
        <begin position="6"/>
        <end position="26"/>
    </location>
</feature>
<dbReference type="GO" id="GO:0032259">
    <property type="term" value="P:methylation"/>
    <property type="evidence" value="ECO:0007669"/>
    <property type="project" value="UniProtKB-KW"/>
</dbReference>
<keyword evidence="1" id="KW-1133">Transmembrane helix</keyword>
<keyword evidence="2" id="KW-0489">Methyltransferase</keyword>
<proteinExistence type="predicted"/>
<keyword evidence="1" id="KW-0812">Transmembrane</keyword>
<dbReference type="GO" id="GO:0008168">
    <property type="term" value="F:methyltransferase activity"/>
    <property type="evidence" value="ECO:0007669"/>
    <property type="project" value="UniProtKB-KW"/>
</dbReference>
<dbReference type="AlphaFoldDB" id="A0A0B2X010"/>
<comment type="caution">
    <text evidence="2">The sequence shown here is derived from an EMBL/GenBank/DDBJ whole genome shotgun (WGS) entry which is preliminary data.</text>
</comment>
<accession>A0A0B2X010</accession>
<dbReference type="GeneID" id="63737175"/>
<dbReference type="OrthoDB" id="4958063at2759"/>
<gene>
    <name evidence="2" type="ORF">MAM_02720</name>
</gene>
<dbReference type="HOGENOM" id="CLU_2961302_0_0_1"/>
<dbReference type="EMBL" id="AZHE01000005">
    <property type="protein sequence ID" value="KHN99022.1"/>
    <property type="molecule type" value="Genomic_DNA"/>
</dbReference>
<organism evidence="2 3">
    <name type="scientific">Metarhizium album (strain ARSEF 1941)</name>
    <dbReference type="NCBI Taxonomy" id="1081103"/>
    <lineage>
        <taxon>Eukaryota</taxon>
        <taxon>Fungi</taxon>
        <taxon>Dikarya</taxon>
        <taxon>Ascomycota</taxon>
        <taxon>Pezizomycotina</taxon>
        <taxon>Sordariomycetes</taxon>
        <taxon>Hypocreomycetidae</taxon>
        <taxon>Hypocreales</taxon>
        <taxon>Clavicipitaceae</taxon>
        <taxon>Metarhizium</taxon>
    </lineage>
</organism>
<dbReference type="Proteomes" id="UP000030816">
    <property type="component" value="Unassembled WGS sequence"/>
</dbReference>
<protein>
    <submittedName>
        <fullName evidence="2">Ubiquinone biosynthesis methyltransferase coq5</fullName>
    </submittedName>
</protein>
<name>A0A0B2X010_METAS</name>
<evidence type="ECO:0000313" key="3">
    <source>
        <dbReference type="Proteomes" id="UP000030816"/>
    </source>
</evidence>
<keyword evidence="1" id="KW-0472">Membrane</keyword>
<keyword evidence="2" id="KW-0808">Transferase</keyword>
<reference evidence="2 3" key="1">
    <citation type="journal article" date="2014" name="Proc. Natl. Acad. Sci. U.S.A.">
        <title>Trajectory and genomic determinants of fungal-pathogen speciation and host adaptation.</title>
        <authorList>
            <person name="Hu X."/>
            <person name="Xiao G."/>
            <person name="Zheng P."/>
            <person name="Shang Y."/>
            <person name="Su Y."/>
            <person name="Zhang X."/>
            <person name="Liu X."/>
            <person name="Zhan S."/>
            <person name="St Leger R.J."/>
            <person name="Wang C."/>
        </authorList>
    </citation>
    <scope>NUCLEOTIDE SEQUENCE [LARGE SCALE GENOMIC DNA]</scope>
    <source>
        <strain evidence="2 3">ARSEF 1941</strain>
    </source>
</reference>
<keyword evidence="3" id="KW-1185">Reference proteome</keyword>
<evidence type="ECO:0000313" key="2">
    <source>
        <dbReference type="EMBL" id="KHN99022.1"/>
    </source>
</evidence>
<sequence>MMSPGTTLGLLILGIMGLSGIIFWFFRSHVNELVDALLSYKRKLTDAERAVGNSTAAPSS</sequence>